<comment type="caution">
    <text evidence="1">The sequence shown here is derived from an EMBL/GenBank/DDBJ whole genome shotgun (WGS) entry which is preliminary data.</text>
</comment>
<proteinExistence type="predicted"/>
<name>A0ABP8S5C7_9PSEU</name>
<evidence type="ECO:0000313" key="1">
    <source>
        <dbReference type="EMBL" id="GAA4560923.1"/>
    </source>
</evidence>
<accession>A0ABP8S5C7</accession>
<protein>
    <recommendedName>
        <fullName evidence="3">Alcohol dehydrogenase-like protein</fullName>
    </recommendedName>
</protein>
<evidence type="ECO:0008006" key="3">
    <source>
        <dbReference type="Google" id="ProtNLM"/>
    </source>
</evidence>
<reference evidence="2" key="1">
    <citation type="journal article" date="2019" name="Int. J. Syst. Evol. Microbiol.">
        <title>The Global Catalogue of Microorganisms (GCM) 10K type strain sequencing project: providing services to taxonomists for standard genome sequencing and annotation.</title>
        <authorList>
            <consortium name="The Broad Institute Genomics Platform"/>
            <consortium name="The Broad Institute Genome Sequencing Center for Infectious Disease"/>
            <person name="Wu L."/>
            <person name="Ma J."/>
        </authorList>
    </citation>
    <scope>NUCLEOTIDE SEQUENCE [LARGE SCALE GENOMIC DNA]</scope>
    <source>
        <strain evidence="2">JCM 17906</strain>
    </source>
</reference>
<keyword evidence="2" id="KW-1185">Reference proteome</keyword>
<sequence>MSQTMRAFVIEEVGRTAVVEKPVPEPGPEEAIVRTTAALICTSDVHTVKGALPVEPVGRSGTSPSA</sequence>
<dbReference type="RefSeq" id="WP_345428841.1">
    <property type="nucleotide sequence ID" value="NZ_BAABGT010000123.1"/>
</dbReference>
<evidence type="ECO:0000313" key="2">
    <source>
        <dbReference type="Proteomes" id="UP001501598"/>
    </source>
</evidence>
<dbReference type="EMBL" id="BAABGT010000123">
    <property type="protein sequence ID" value="GAA4560923.1"/>
    <property type="molecule type" value="Genomic_DNA"/>
</dbReference>
<dbReference type="InterPro" id="IPR011032">
    <property type="entry name" value="GroES-like_sf"/>
</dbReference>
<gene>
    <name evidence="1" type="ORF">GCM10023175_71970</name>
</gene>
<organism evidence="1 2">
    <name type="scientific">Pseudonocardia xishanensis</name>
    <dbReference type="NCBI Taxonomy" id="630995"/>
    <lineage>
        <taxon>Bacteria</taxon>
        <taxon>Bacillati</taxon>
        <taxon>Actinomycetota</taxon>
        <taxon>Actinomycetes</taxon>
        <taxon>Pseudonocardiales</taxon>
        <taxon>Pseudonocardiaceae</taxon>
        <taxon>Pseudonocardia</taxon>
    </lineage>
</organism>
<dbReference type="SUPFAM" id="SSF50129">
    <property type="entry name" value="GroES-like"/>
    <property type="match status" value="1"/>
</dbReference>
<dbReference type="Proteomes" id="UP001501598">
    <property type="component" value="Unassembled WGS sequence"/>
</dbReference>
<dbReference type="Gene3D" id="3.90.180.10">
    <property type="entry name" value="Medium-chain alcohol dehydrogenases, catalytic domain"/>
    <property type="match status" value="1"/>
</dbReference>